<evidence type="ECO:0000313" key="2">
    <source>
        <dbReference type="EMBL" id="KHN82342.1"/>
    </source>
</evidence>
<dbReference type="EMBL" id="JPKZ01001381">
    <property type="protein sequence ID" value="KHN82342.1"/>
    <property type="molecule type" value="Genomic_DNA"/>
</dbReference>
<dbReference type="Proteomes" id="UP000031036">
    <property type="component" value="Unassembled WGS sequence"/>
</dbReference>
<feature type="compositionally biased region" description="Polar residues" evidence="1">
    <location>
        <begin position="13"/>
        <end position="32"/>
    </location>
</feature>
<organism evidence="2 3">
    <name type="scientific">Toxocara canis</name>
    <name type="common">Canine roundworm</name>
    <dbReference type="NCBI Taxonomy" id="6265"/>
    <lineage>
        <taxon>Eukaryota</taxon>
        <taxon>Metazoa</taxon>
        <taxon>Ecdysozoa</taxon>
        <taxon>Nematoda</taxon>
        <taxon>Chromadorea</taxon>
        <taxon>Rhabditida</taxon>
        <taxon>Spirurina</taxon>
        <taxon>Ascaridomorpha</taxon>
        <taxon>Ascaridoidea</taxon>
        <taxon>Toxocaridae</taxon>
        <taxon>Toxocara</taxon>
    </lineage>
</organism>
<protein>
    <submittedName>
        <fullName evidence="2">Uncharacterized protein</fullName>
    </submittedName>
</protein>
<sequence>MPPFNGHLPPTVPSETFLQRTDPAQTPQSTPITFRKIFRRQRSTSKSQPALKFSIMVPEHRARGLTVSEKFMKQFKQFDLRVLAGGSIHWSGRDVQLSNLDLVHVDYKICFSGSTSSHRVEGKERKKLQV</sequence>
<comment type="caution">
    <text evidence="2">The sequence shown here is derived from an EMBL/GenBank/DDBJ whole genome shotgun (WGS) entry which is preliminary data.</text>
</comment>
<feature type="region of interest" description="Disordered" evidence="1">
    <location>
        <begin position="1"/>
        <end position="51"/>
    </location>
</feature>
<name>A0A0B2VLN6_TOXCA</name>
<accession>A0A0B2VLN6</accession>
<dbReference type="AlphaFoldDB" id="A0A0B2VLN6"/>
<gene>
    <name evidence="2" type="ORF">Tcan_03971</name>
</gene>
<evidence type="ECO:0000313" key="3">
    <source>
        <dbReference type="Proteomes" id="UP000031036"/>
    </source>
</evidence>
<evidence type="ECO:0000256" key="1">
    <source>
        <dbReference type="SAM" id="MobiDB-lite"/>
    </source>
</evidence>
<reference evidence="2 3" key="1">
    <citation type="submission" date="2014-11" db="EMBL/GenBank/DDBJ databases">
        <title>Genetic blueprint of the zoonotic pathogen Toxocara canis.</title>
        <authorList>
            <person name="Zhu X.-Q."/>
            <person name="Korhonen P.K."/>
            <person name="Cai H."/>
            <person name="Young N.D."/>
            <person name="Nejsum P."/>
            <person name="von Samson-Himmelstjerna G."/>
            <person name="Boag P.R."/>
            <person name="Tan P."/>
            <person name="Li Q."/>
            <person name="Min J."/>
            <person name="Yang Y."/>
            <person name="Wang X."/>
            <person name="Fang X."/>
            <person name="Hall R.S."/>
            <person name="Hofmann A."/>
            <person name="Sternberg P.W."/>
            <person name="Jex A.R."/>
            <person name="Gasser R.B."/>
        </authorList>
    </citation>
    <scope>NUCLEOTIDE SEQUENCE [LARGE SCALE GENOMIC DNA]</scope>
    <source>
        <strain evidence="2">PN_DK_2014</strain>
    </source>
</reference>
<proteinExistence type="predicted"/>
<keyword evidence="3" id="KW-1185">Reference proteome</keyword>